<feature type="domain" description="Protein kinase" evidence="9">
    <location>
        <begin position="481"/>
        <end position="735"/>
    </location>
</feature>
<dbReference type="InterPro" id="IPR008271">
    <property type="entry name" value="Ser/Thr_kinase_AS"/>
</dbReference>
<comment type="caution">
    <text evidence="11">The sequence shown here is derived from an EMBL/GenBank/DDBJ whole genome shotgun (WGS) entry which is preliminary data.</text>
</comment>
<feature type="domain" description="AGC-kinase C-terminal" evidence="10">
    <location>
        <begin position="736"/>
        <end position="802"/>
    </location>
</feature>
<feature type="region of interest" description="Disordered" evidence="8">
    <location>
        <begin position="384"/>
        <end position="428"/>
    </location>
</feature>
<feature type="region of interest" description="Disordered" evidence="8">
    <location>
        <begin position="132"/>
        <end position="162"/>
    </location>
</feature>
<evidence type="ECO:0000256" key="7">
    <source>
        <dbReference type="SAM" id="Coils"/>
    </source>
</evidence>
<evidence type="ECO:0008006" key="13">
    <source>
        <dbReference type="Google" id="ProtNLM"/>
    </source>
</evidence>
<dbReference type="GO" id="GO:0005952">
    <property type="term" value="C:cAMP-dependent protein kinase complex"/>
    <property type="evidence" value="ECO:0007669"/>
    <property type="project" value="TreeGrafter"/>
</dbReference>
<dbReference type="InterPro" id="IPR000719">
    <property type="entry name" value="Prot_kinase_dom"/>
</dbReference>
<evidence type="ECO:0000256" key="5">
    <source>
        <dbReference type="ARBA" id="ARBA00022777"/>
    </source>
</evidence>
<keyword evidence="4" id="KW-0547">Nucleotide-binding</keyword>
<feature type="compositionally biased region" description="Polar residues" evidence="8">
    <location>
        <begin position="132"/>
        <end position="148"/>
    </location>
</feature>
<reference evidence="11" key="1">
    <citation type="submission" date="2023-07" db="EMBL/GenBank/DDBJ databases">
        <authorList>
            <consortium name="AG Swart"/>
            <person name="Singh M."/>
            <person name="Singh A."/>
            <person name="Seah K."/>
            <person name="Emmerich C."/>
        </authorList>
    </citation>
    <scope>NUCLEOTIDE SEQUENCE</scope>
    <source>
        <strain evidence="11">DP1</strain>
    </source>
</reference>
<proteinExistence type="predicted"/>
<dbReference type="Gene3D" id="1.10.510.10">
    <property type="entry name" value="Transferase(Phosphotransferase) domain 1"/>
    <property type="match status" value="1"/>
</dbReference>
<accession>A0AAD1Y1M9</accession>
<feature type="compositionally biased region" description="Polar residues" evidence="8">
    <location>
        <begin position="208"/>
        <end position="219"/>
    </location>
</feature>
<dbReference type="PANTHER" id="PTHR24353:SF37">
    <property type="entry name" value="CAMP-DEPENDENT PROTEIN KINASE CATALYTIC SUBUNIT PRKX"/>
    <property type="match status" value="1"/>
</dbReference>
<dbReference type="GO" id="GO:0004691">
    <property type="term" value="F:cAMP-dependent protein kinase activity"/>
    <property type="evidence" value="ECO:0007669"/>
    <property type="project" value="TreeGrafter"/>
</dbReference>
<sequence length="802" mass="92563">MATHKDKFLKKNYKKLNQKYEEYSNSYQKKIDQLKNEISYNFSNSISKPYTNLPNISKEGSLLDINKESTKGKSKVLKKFQKNLDSYSYILNSKHKDKAIRGKIYKQTHHSVSPKKMAKQFRDAQGMANSFCLENTSQPNSKLSSNSLRKPRKHEKFDDLDNLDNEDINFPKSIENIIKEHDDDNTPMRTHYKKPYYNTNRPLKGSNPKISSGSQGKSRVNSRHYSAYKNMQNKVPDDPLRMTNIDLNTSQRNFAIRVNSTKKSNSLRKSPIKKSKLEKADSNDFITDEQSSSPHHSFCVKSVGNKSFYINNEESNLKLIKMEPEKLDSDLTLPSINKTQIENTDSLVKLPSESIPDKAVSKNMKLETNLSMIKKNLATNLDNKISNNDVSGFSKSRKKSLTKFRSGRKSHSHHRGSPTKIRKLKNPGYKNSQIRLKDYLKDGSHKDLLNLTSMNSQNTDSKNLNEEKKGYKGSIYKYEDFEQVSTITRGSFGIIELVRHIKTQKPFVFKRIPQSSVKKDKQIQHLQSEKKICLNTEIKKDFIIQCYDSFEDAENLYFVMEFIPGGDLHDMIKKAAFASLEKVKFYFSEVVLAIEELHRHNIVHRDLKLDNIMIGADGHVKLVDFGFAKHLRSQSSKAKTKCGTPDYLPPEVIRGIGSDLRSDIWSLGVLLCEMIGGFTPFRASDPQNLYDNVLNLNITWPRNIDKISKDLISKILVCEPEMRITIPDMKEHIFFKNIDWESLEEKKVSPPLVPDLEDEFSLEYFKDDKKMEMYNNPLYEFDQKAGINPSPVPDFDQYFNDF</sequence>
<protein>
    <recommendedName>
        <fullName evidence="13">Kinase-like protein</fullName>
    </recommendedName>
</protein>
<dbReference type="PROSITE" id="PS51285">
    <property type="entry name" value="AGC_KINASE_CTER"/>
    <property type="match status" value="1"/>
</dbReference>
<dbReference type="GO" id="GO:0005524">
    <property type="term" value="F:ATP binding"/>
    <property type="evidence" value="ECO:0007669"/>
    <property type="project" value="UniProtKB-KW"/>
</dbReference>
<dbReference type="InterPro" id="IPR000961">
    <property type="entry name" value="AGC-kinase_C"/>
</dbReference>
<keyword evidence="6" id="KW-0067">ATP-binding</keyword>
<name>A0AAD1Y1M9_EUPCR</name>
<organism evidence="11 12">
    <name type="scientific">Euplotes crassus</name>
    <dbReference type="NCBI Taxonomy" id="5936"/>
    <lineage>
        <taxon>Eukaryota</taxon>
        <taxon>Sar</taxon>
        <taxon>Alveolata</taxon>
        <taxon>Ciliophora</taxon>
        <taxon>Intramacronucleata</taxon>
        <taxon>Spirotrichea</taxon>
        <taxon>Hypotrichia</taxon>
        <taxon>Euplotida</taxon>
        <taxon>Euplotidae</taxon>
        <taxon>Moneuplotes</taxon>
    </lineage>
</organism>
<dbReference type="Proteomes" id="UP001295684">
    <property type="component" value="Unassembled WGS sequence"/>
</dbReference>
<evidence type="ECO:0000256" key="3">
    <source>
        <dbReference type="ARBA" id="ARBA00022679"/>
    </source>
</evidence>
<keyword evidence="5" id="KW-0418">Kinase</keyword>
<keyword evidence="7" id="KW-0175">Coiled coil</keyword>
<evidence type="ECO:0000256" key="1">
    <source>
        <dbReference type="ARBA" id="ARBA00011245"/>
    </source>
</evidence>
<dbReference type="FunFam" id="1.10.510.10:FF:000571">
    <property type="entry name" value="Maternal embryonic leucine zipper kinase"/>
    <property type="match status" value="1"/>
</dbReference>
<feature type="coiled-coil region" evidence="7">
    <location>
        <begin position="6"/>
        <end position="37"/>
    </location>
</feature>
<dbReference type="InterPro" id="IPR011009">
    <property type="entry name" value="Kinase-like_dom_sf"/>
</dbReference>
<evidence type="ECO:0000256" key="2">
    <source>
        <dbReference type="ARBA" id="ARBA00022527"/>
    </source>
</evidence>
<keyword evidence="2" id="KW-0723">Serine/threonine-protein kinase</keyword>
<evidence type="ECO:0000256" key="6">
    <source>
        <dbReference type="ARBA" id="ARBA00022840"/>
    </source>
</evidence>
<keyword evidence="3" id="KW-0808">Transferase</keyword>
<evidence type="ECO:0000313" key="11">
    <source>
        <dbReference type="EMBL" id="CAI2382949.1"/>
    </source>
</evidence>
<evidence type="ECO:0000259" key="9">
    <source>
        <dbReference type="PROSITE" id="PS50011"/>
    </source>
</evidence>
<keyword evidence="12" id="KW-1185">Reference proteome</keyword>
<dbReference type="SUPFAM" id="SSF56112">
    <property type="entry name" value="Protein kinase-like (PK-like)"/>
    <property type="match status" value="1"/>
</dbReference>
<evidence type="ECO:0000259" key="10">
    <source>
        <dbReference type="PROSITE" id="PS51285"/>
    </source>
</evidence>
<feature type="region of interest" description="Disordered" evidence="8">
    <location>
        <begin position="182"/>
        <end position="221"/>
    </location>
</feature>
<dbReference type="PROSITE" id="PS50011">
    <property type="entry name" value="PROTEIN_KINASE_DOM"/>
    <property type="match status" value="1"/>
</dbReference>
<evidence type="ECO:0000256" key="4">
    <source>
        <dbReference type="ARBA" id="ARBA00022741"/>
    </source>
</evidence>
<dbReference type="SMART" id="SM00133">
    <property type="entry name" value="S_TK_X"/>
    <property type="match status" value="1"/>
</dbReference>
<evidence type="ECO:0000256" key="8">
    <source>
        <dbReference type="SAM" id="MobiDB-lite"/>
    </source>
</evidence>
<gene>
    <name evidence="11" type="ORF">ECRASSUSDP1_LOCUS24439</name>
</gene>
<feature type="compositionally biased region" description="Basic residues" evidence="8">
    <location>
        <begin position="395"/>
        <end position="425"/>
    </location>
</feature>
<comment type="subunit">
    <text evidence="1">Monomer.</text>
</comment>
<dbReference type="AlphaFoldDB" id="A0AAD1Y1M9"/>
<dbReference type="PROSITE" id="PS00108">
    <property type="entry name" value="PROTEIN_KINASE_ST"/>
    <property type="match status" value="1"/>
</dbReference>
<dbReference type="EMBL" id="CAMPGE010025167">
    <property type="protein sequence ID" value="CAI2382949.1"/>
    <property type="molecule type" value="Genomic_DNA"/>
</dbReference>
<dbReference type="Gene3D" id="3.30.200.20">
    <property type="entry name" value="Phosphorylase Kinase, domain 1"/>
    <property type="match status" value="1"/>
</dbReference>
<dbReference type="SMART" id="SM00220">
    <property type="entry name" value="S_TKc"/>
    <property type="match status" value="1"/>
</dbReference>
<dbReference type="PANTHER" id="PTHR24353">
    <property type="entry name" value="CYCLIC NUCLEOTIDE-DEPENDENT PROTEIN KINASE"/>
    <property type="match status" value="1"/>
</dbReference>
<feature type="compositionally biased region" description="Polar residues" evidence="8">
    <location>
        <begin position="384"/>
        <end position="394"/>
    </location>
</feature>
<evidence type="ECO:0000313" key="12">
    <source>
        <dbReference type="Proteomes" id="UP001295684"/>
    </source>
</evidence>
<dbReference type="Pfam" id="PF00069">
    <property type="entry name" value="Pkinase"/>
    <property type="match status" value="1"/>
</dbReference>